<dbReference type="Pfam" id="PF04221">
    <property type="entry name" value="RelB"/>
    <property type="match status" value="1"/>
</dbReference>
<dbReference type="RefSeq" id="WP_027698518.1">
    <property type="nucleotide sequence ID" value="NZ_DF820486.1"/>
</dbReference>
<evidence type="ECO:0000313" key="4">
    <source>
        <dbReference type="Proteomes" id="UP000030643"/>
    </source>
</evidence>
<reference evidence="4" key="1">
    <citation type="journal article" date="2014" name="Genome Announc.">
        <title>Draft genome sequence of Weissella oryzae SG25T, isolated from fermented rice grains.</title>
        <authorList>
            <person name="Tanizawa Y."/>
            <person name="Fujisawa T."/>
            <person name="Mochizuki T."/>
            <person name="Kaminuma E."/>
            <person name="Suzuki Y."/>
            <person name="Nakamura Y."/>
            <person name="Tohno M."/>
        </authorList>
    </citation>
    <scope>NUCLEOTIDE SEQUENCE [LARGE SCALE GENOMIC DNA]</scope>
    <source>
        <strain evidence="4">DSM 25784 / JCM 18191 / LMG 30913 / SG25</strain>
    </source>
</reference>
<evidence type="ECO:0000313" key="3">
    <source>
        <dbReference type="EMBL" id="GAK30407.1"/>
    </source>
</evidence>
<organism evidence="3 4">
    <name type="scientific">Weissella oryzae (strain DSM 25784 / JCM 18191 / LMG 30913 / SG25)</name>
    <dbReference type="NCBI Taxonomy" id="1329250"/>
    <lineage>
        <taxon>Bacteria</taxon>
        <taxon>Bacillati</taxon>
        <taxon>Bacillota</taxon>
        <taxon>Bacilli</taxon>
        <taxon>Lactobacillales</taxon>
        <taxon>Lactobacillaceae</taxon>
        <taxon>Weissella</taxon>
    </lineage>
</organism>
<comment type="similarity">
    <text evidence="1">Belongs to the RelB/DinJ antitoxin family.</text>
</comment>
<dbReference type="AlphaFoldDB" id="A0A069CSN4"/>
<gene>
    <name evidence="3" type="ORF">WOSG25_030030</name>
</gene>
<dbReference type="NCBIfam" id="TIGR02384">
    <property type="entry name" value="RelB_DinJ"/>
    <property type="match status" value="1"/>
</dbReference>
<dbReference type="PANTHER" id="PTHR38781">
    <property type="entry name" value="ANTITOXIN DINJ-RELATED"/>
    <property type="match status" value="1"/>
</dbReference>
<dbReference type="Gene3D" id="1.10.1220.10">
    <property type="entry name" value="Met repressor-like"/>
    <property type="match status" value="1"/>
</dbReference>
<dbReference type="EMBL" id="DF820486">
    <property type="protein sequence ID" value="GAK30407.1"/>
    <property type="molecule type" value="Genomic_DNA"/>
</dbReference>
<dbReference type="STRING" id="1329250.WOSG25_030030"/>
<dbReference type="InterPro" id="IPR007337">
    <property type="entry name" value="RelB/DinJ"/>
</dbReference>
<dbReference type="OrthoDB" id="9804867at2"/>
<proteinExistence type="inferred from homology"/>
<dbReference type="eggNOG" id="COG3077">
    <property type="taxonomic scope" value="Bacteria"/>
</dbReference>
<keyword evidence="4" id="KW-1185">Reference proteome</keyword>
<keyword evidence="2" id="KW-1277">Toxin-antitoxin system</keyword>
<name>A0A069CSN4_WEIOS</name>
<dbReference type="InterPro" id="IPR013321">
    <property type="entry name" value="Arc_rbn_hlx_hlx"/>
</dbReference>
<dbReference type="GO" id="GO:0006355">
    <property type="term" value="P:regulation of DNA-templated transcription"/>
    <property type="evidence" value="ECO:0007669"/>
    <property type="project" value="InterPro"/>
</dbReference>
<evidence type="ECO:0000256" key="1">
    <source>
        <dbReference type="ARBA" id="ARBA00010562"/>
    </source>
</evidence>
<dbReference type="Proteomes" id="UP000030643">
    <property type="component" value="Unassembled WGS sequence"/>
</dbReference>
<dbReference type="GO" id="GO:0006351">
    <property type="term" value="P:DNA-templated transcription"/>
    <property type="evidence" value="ECO:0007669"/>
    <property type="project" value="TreeGrafter"/>
</dbReference>
<evidence type="ECO:0000256" key="2">
    <source>
        <dbReference type="ARBA" id="ARBA00022649"/>
    </source>
</evidence>
<sequence>MAEKLIQLRVEDAVKNQADEIFKSQGLTTQTAIKIFLTQVANTGQSPFDNLFVSHQNNNH</sequence>
<dbReference type="PANTHER" id="PTHR38781:SF1">
    <property type="entry name" value="ANTITOXIN DINJ-RELATED"/>
    <property type="match status" value="1"/>
</dbReference>
<accession>A0A069CSN4</accession>
<protein>
    <submittedName>
        <fullName evidence="3">RelB/DinJ family protein addiction moduleantitoxin</fullName>
    </submittedName>
</protein>